<dbReference type="Gramene" id="Mp2g18900.1">
    <property type="protein sequence ID" value="Mp2g18900.1.cds1"/>
    <property type="gene ID" value="Mp2g18900"/>
</dbReference>
<dbReference type="EMBL" id="KZ772800">
    <property type="protein sequence ID" value="PTQ30181.1"/>
    <property type="molecule type" value="Genomic_DNA"/>
</dbReference>
<keyword evidence="3" id="KW-1185">Reference proteome</keyword>
<feature type="compositionally biased region" description="Basic and acidic residues" evidence="1">
    <location>
        <begin position="1"/>
        <end position="14"/>
    </location>
</feature>
<protein>
    <submittedName>
        <fullName evidence="2">Uncharacterized protein</fullName>
    </submittedName>
</protein>
<sequence>MLLRARPREPEAKHPTPGSSVQSQMATARISAPYAFEIGWFPSARLSSSACPCELLLVQRRRVICRRAYIHTQPIFSRVAPTMAPSHSLPDHRE</sequence>
<dbReference type="AlphaFoldDB" id="A0A2R6W8K9"/>
<feature type="region of interest" description="Disordered" evidence="1">
    <location>
        <begin position="1"/>
        <end position="25"/>
    </location>
</feature>
<name>A0A2R6W8K9_MARPO</name>
<reference evidence="3" key="1">
    <citation type="journal article" date="2017" name="Cell">
        <title>Insights into land plant evolution garnered from the Marchantia polymorpha genome.</title>
        <authorList>
            <person name="Bowman J.L."/>
            <person name="Kohchi T."/>
            <person name="Yamato K.T."/>
            <person name="Jenkins J."/>
            <person name="Shu S."/>
            <person name="Ishizaki K."/>
            <person name="Yamaoka S."/>
            <person name="Nishihama R."/>
            <person name="Nakamura Y."/>
            <person name="Berger F."/>
            <person name="Adam C."/>
            <person name="Aki S.S."/>
            <person name="Althoff F."/>
            <person name="Araki T."/>
            <person name="Arteaga-Vazquez M.A."/>
            <person name="Balasubrmanian S."/>
            <person name="Barry K."/>
            <person name="Bauer D."/>
            <person name="Boehm C.R."/>
            <person name="Briginshaw L."/>
            <person name="Caballero-Perez J."/>
            <person name="Catarino B."/>
            <person name="Chen F."/>
            <person name="Chiyoda S."/>
            <person name="Chovatia M."/>
            <person name="Davies K.M."/>
            <person name="Delmans M."/>
            <person name="Demura T."/>
            <person name="Dierschke T."/>
            <person name="Dolan L."/>
            <person name="Dorantes-Acosta A.E."/>
            <person name="Eklund D.M."/>
            <person name="Florent S.N."/>
            <person name="Flores-Sandoval E."/>
            <person name="Fujiyama A."/>
            <person name="Fukuzawa H."/>
            <person name="Galik B."/>
            <person name="Grimanelli D."/>
            <person name="Grimwood J."/>
            <person name="Grossniklaus U."/>
            <person name="Hamada T."/>
            <person name="Haseloff J."/>
            <person name="Hetherington A.J."/>
            <person name="Higo A."/>
            <person name="Hirakawa Y."/>
            <person name="Hundley H.N."/>
            <person name="Ikeda Y."/>
            <person name="Inoue K."/>
            <person name="Inoue S.I."/>
            <person name="Ishida S."/>
            <person name="Jia Q."/>
            <person name="Kakita M."/>
            <person name="Kanazawa T."/>
            <person name="Kawai Y."/>
            <person name="Kawashima T."/>
            <person name="Kennedy M."/>
            <person name="Kinose K."/>
            <person name="Kinoshita T."/>
            <person name="Kohara Y."/>
            <person name="Koide E."/>
            <person name="Komatsu K."/>
            <person name="Kopischke S."/>
            <person name="Kubo M."/>
            <person name="Kyozuka J."/>
            <person name="Lagercrantz U."/>
            <person name="Lin S.S."/>
            <person name="Lindquist E."/>
            <person name="Lipzen A.M."/>
            <person name="Lu C.W."/>
            <person name="De Luna E."/>
            <person name="Martienssen R.A."/>
            <person name="Minamino N."/>
            <person name="Mizutani M."/>
            <person name="Mizutani M."/>
            <person name="Mochizuki N."/>
            <person name="Monte I."/>
            <person name="Mosher R."/>
            <person name="Nagasaki H."/>
            <person name="Nakagami H."/>
            <person name="Naramoto S."/>
            <person name="Nishitani K."/>
            <person name="Ohtani M."/>
            <person name="Okamoto T."/>
            <person name="Okumura M."/>
            <person name="Phillips J."/>
            <person name="Pollak B."/>
            <person name="Reinders A."/>
            <person name="Rovekamp M."/>
            <person name="Sano R."/>
            <person name="Sawa S."/>
            <person name="Schmid M.W."/>
            <person name="Shirakawa M."/>
            <person name="Solano R."/>
            <person name="Spunde A."/>
            <person name="Suetsugu N."/>
            <person name="Sugano S."/>
            <person name="Sugiyama A."/>
            <person name="Sun R."/>
            <person name="Suzuki Y."/>
            <person name="Takenaka M."/>
            <person name="Takezawa D."/>
            <person name="Tomogane H."/>
            <person name="Tsuzuki M."/>
            <person name="Ueda T."/>
            <person name="Umeda M."/>
            <person name="Ward J.M."/>
            <person name="Watanabe Y."/>
            <person name="Yazaki K."/>
            <person name="Yokoyama R."/>
            <person name="Yoshitake Y."/>
            <person name="Yotsui I."/>
            <person name="Zachgo S."/>
            <person name="Schmutz J."/>
        </authorList>
    </citation>
    <scope>NUCLEOTIDE SEQUENCE [LARGE SCALE GENOMIC DNA]</scope>
    <source>
        <strain evidence="3">Tak-1</strain>
    </source>
</reference>
<dbReference type="Proteomes" id="UP000244005">
    <property type="component" value="Unassembled WGS sequence"/>
</dbReference>
<gene>
    <name evidence="2" type="ORF">MARPO_0128s0005</name>
</gene>
<organism evidence="2 3">
    <name type="scientific">Marchantia polymorpha</name>
    <name type="common">Common liverwort</name>
    <name type="synonym">Marchantia aquatica</name>
    <dbReference type="NCBI Taxonomy" id="3197"/>
    <lineage>
        <taxon>Eukaryota</taxon>
        <taxon>Viridiplantae</taxon>
        <taxon>Streptophyta</taxon>
        <taxon>Embryophyta</taxon>
        <taxon>Marchantiophyta</taxon>
        <taxon>Marchantiopsida</taxon>
        <taxon>Marchantiidae</taxon>
        <taxon>Marchantiales</taxon>
        <taxon>Marchantiaceae</taxon>
        <taxon>Marchantia</taxon>
    </lineage>
</organism>
<evidence type="ECO:0000313" key="2">
    <source>
        <dbReference type="EMBL" id="PTQ30181.1"/>
    </source>
</evidence>
<evidence type="ECO:0000256" key="1">
    <source>
        <dbReference type="SAM" id="MobiDB-lite"/>
    </source>
</evidence>
<accession>A0A2R6W8K9</accession>
<evidence type="ECO:0000313" key="3">
    <source>
        <dbReference type="Proteomes" id="UP000244005"/>
    </source>
</evidence>
<proteinExistence type="predicted"/>